<sequence>MKRTRATSAESAVKAMVNAAKGDLQPPAHVKLREGDAPFWAAVVRARARDEWSEADLVVAAQLARCLHDIEVEQAALDAEGTVTTNERGTNVVNPRVSVLEQFARREMALMRTLRMGGRIAGDLRDESGKRKIERAARKVREELEDDGLLA</sequence>
<organism evidence="1">
    <name type="scientific">Variovorax sp. HH01</name>
    <dbReference type="NCBI Taxonomy" id="1084736"/>
    <lineage>
        <taxon>Bacteria</taxon>
        <taxon>Pseudomonadati</taxon>
        <taxon>Pseudomonadota</taxon>
        <taxon>Betaproteobacteria</taxon>
        <taxon>Burkholderiales</taxon>
        <taxon>Comamonadaceae</taxon>
        <taxon>Variovorax</taxon>
    </lineage>
</organism>
<evidence type="ECO:0000313" key="1">
    <source>
        <dbReference type="EMBL" id="AER23961.1"/>
    </source>
</evidence>
<name>I3PCQ4_9BURK</name>
<reference evidence="1" key="1">
    <citation type="submission" date="2011-09" db="EMBL/GenBank/DDBJ databases">
        <title>A novel amdA gene encoded by the newly isolated Variovorax sp. HH01 strain defines a novel class of cofactor-less aryl malonic acid decarboxylase.</title>
        <authorList>
            <person name="Horn S."/>
            <person name="Maimanakos J."/>
            <person name="Streit W.R."/>
        </authorList>
    </citation>
    <scope>NUCLEOTIDE SEQUENCE</scope>
    <source>
        <strain evidence="1">HH01</strain>
    </source>
</reference>
<dbReference type="AlphaFoldDB" id="I3PCQ4"/>
<gene>
    <name evidence="1" type="ORF">var084</name>
</gene>
<dbReference type="EMBL" id="JN646852">
    <property type="protein sequence ID" value="AER23961.1"/>
    <property type="molecule type" value="Genomic_DNA"/>
</dbReference>
<proteinExistence type="predicted"/>
<protein>
    <submittedName>
        <fullName evidence="1">Terminase small subunit</fullName>
    </submittedName>
</protein>
<accession>I3PCQ4</accession>